<protein>
    <submittedName>
        <fullName evidence="2">Uncharacterized protein</fullName>
    </submittedName>
</protein>
<organism evidence="2 3">
    <name type="scientific">Ochrobactrum phage vB_OspP_OH</name>
    <dbReference type="NCBI Taxonomy" id="2712957"/>
    <lineage>
        <taxon>Viruses</taxon>
        <taxon>Duplodnaviria</taxon>
        <taxon>Heunggongvirae</taxon>
        <taxon>Uroviricota</taxon>
        <taxon>Caudoviricetes</taxon>
        <taxon>Wolominvirus</taxon>
        <taxon>Wolominvirus OH</taxon>
    </lineage>
</organism>
<dbReference type="Proteomes" id="UP000503046">
    <property type="component" value="Segment"/>
</dbReference>
<evidence type="ECO:0000313" key="2">
    <source>
        <dbReference type="EMBL" id="QIG66120.1"/>
    </source>
</evidence>
<feature type="region of interest" description="Disordered" evidence="1">
    <location>
        <begin position="1"/>
        <end position="33"/>
    </location>
</feature>
<accession>A0A6G6XYD2</accession>
<keyword evidence="3" id="KW-1185">Reference proteome</keyword>
<sequence>MEIARGSGDATFPTPRKGQSHCGVAAANKAPAS</sequence>
<name>A0A6G6XYD2_9CAUD</name>
<evidence type="ECO:0000313" key="3">
    <source>
        <dbReference type="Proteomes" id="UP000503046"/>
    </source>
</evidence>
<dbReference type="EMBL" id="MT028492">
    <property type="protein sequence ID" value="QIG66120.1"/>
    <property type="molecule type" value="Genomic_DNA"/>
</dbReference>
<proteinExistence type="predicted"/>
<gene>
    <name evidence="2" type="ORF">phiOH_p64</name>
</gene>
<reference evidence="2 3" key="1">
    <citation type="submission" date="2020-02" db="EMBL/GenBank/DDBJ databases">
        <title>Identification and Characterization of First Virulent Phages, Including a Novel Jumbo Virus, Infecting Ochrobactrum spp.</title>
        <authorList>
            <person name="Decewicz P."/>
            <person name="Golec P."/>
            <person name="Szymczak M."/>
            <person name="Radlinska M."/>
            <person name="Dziewit L."/>
        </authorList>
    </citation>
    <scope>NUCLEOTIDE SEQUENCE [LARGE SCALE GENOMIC DNA]</scope>
</reference>
<evidence type="ECO:0000256" key="1">
    <source>
        <dbReference type="SAM" id="MobiDB-lite"/>
    </source>
</evidence>